<organism evidence="1 2">
    <name type="scientific">Gymnopilus dilepis</name>
    <dbReference type="NCBI Taxonomy" id="231916"/>
    <lineage>
        <taxon>Eukaryota</taxon>
        <taxon>Fungi</taxon>
        <taxon>Dikarya</taxon>
        <taxon>Basidiomycota</taxon>
        <taxon>Agaricomycotina</taxon>
        <taxon>Agaricomycetes</taxon>
        <taxon>Agaricomycetidae</taxon>
        <taxon>Agaricales</taxon>
        <taxon>Agaricineae</taxon>
        <taxon>Hymenogastraceae</taxon>
        <taxon>Gymnopilus</taxon>
    </lineage>
</organism>
<dbReference type="Proteomes" id="UP000284706">
    <property type="component" value="Unassembled WGS sequence"/>
</dbReference>
<reference evidence="1 2" key="1">
    <citation type="journal article" date="2018" name="Evol. Lett.">
        <title>Horizontal gene cluster transfer increased hallucinogenic mushroom diversity.</title>
        <authorList>
            <person name="Reynolds H.T."/>
            <person name="Vijayakumar V."/>
            <person name="Gluck-Thaler E."/>
            <person name="Korotkin H.B."/>
            <person name="Matheny P.B."/>
            <person name="Slot J.C."/>
        </authorList>
    </citation>
    <scope>NUCLEOTIDE SEQUENCE [LARGE SCALE GENOMIC DNA]</scope>
    <source>
        <strain evidence="1 2">SRW20</strain>
    </source>
</reference>
<dbReference type="AlphaFoldDB" id="A0A409Y1J9"/>
<name>A0A409Y1J9_9AGAR</name>
<comment type="caution">
    <text evidence="1">The sequence shown here is derived from an EMBL/GenBank/DDBJ whole genome shotgun (WGS) entry which is preliminary data.</text>
</comment>
<evidence type="ECO:0000313" key="1">
    <source>
        <dbReference type="EMBL" id="PPQ96924.1"/>
    </source>
</evidence>
<proteinExistence type="predicted"/>
<accession>A0A409Y1J9</accession>
<dbReference type="InParanoid" id="A0A409Y1J9"/>
<sequence>MQPQLPPDILDYIFLLLRLSSDFTTLDACSHVSELFSLLTERHIYHHLTVTNTTDCKLLQSPYAGVDAWDVAETLSNNAHIRGYVQSLKILIPGDPPRHLSNFNPKPLGTYGVTKLLPLLNNVKTVVLCHSGYGKIDWRRLDSNFGAAFIWMVTRGPVRELIIRNIEEFPLQYLDGAVSLKKLELTGLFCFGELGPTAPHSRVFLQSLTVNPSGTSMENIIVWLNSLAGPDPSGLTHLKATLSDEEHYKLLPYILCLCSSTLEILEIDAGRAVNLFYSERNENQPDAPQILLDRPAILRNSSLPWHIFSSGLPPLELVANPVPPAAVSLSSDESNPNHNGDISMDPLSITAPGPFSLSCLTALKHLKLKLMIEATDAMTVAYGAYGLPFEFISRILDEMRAPPPSIRSFGWESATSCTETLEHMTLDIIFRIFPELFYGISWSPLASALVSFSCAAPFLKGVELRVGVVKGTDDRNLIVRDPSMIVCALESDLHLSPLVDAGLLNINVIED</sequence>
<gene>
    <name evidence="1" type="ORF">CVT26_005910</name>
</gene>
<dbReference type="EMBL" id="NHYE01001314">
    <property type="protein sequence ID" value="PPQ96924.1"/>
    <property type="molecule type" value="Genomic_DNA"/>
</dbReference>
<evidence type="ECO:0008006" key="3">
    <source>
        <dbReference type="Google" id="ProtNLM"/>
    </source>
</evidence>
<keyword evidence="2" id="KW-1185">Reference proteome</keyword>
<evidence type="ECO:0000313" key="2">
    <source>
        <dbReference type="Proteomes" id="UP000284706"/>
    </source>
</evidence>
<protein>
    <recommendedName>
        <fullName evidence="3">F-box domain-containing protein</fullName>
    </recommendedName>
</protein>